<dbReference type="AlphaFoldDB" id="A0AA37WWZ4"/>
<keyword evidence="2" id="KW-1185">Reference proteome</keyword>
<dbReference type="Proteomes" id="UP001157439">
    <property type="component" value="Unassembled WGS sequence"/>
</dbReference>
<dbReference type="Pfam" id="PF14602">
    <property type="entry name" value="Hexapep_2"/>
    <property type="match status" value="1"/>
</dbReference>
<comment type="caution">
    <text evidence="1">The sequence shown here is derived from an EMBL/GenBank/DDBJ whole genome shotgun (WGS) entry which is preliminary data.</text>
</comment>
<dbReference type="SUPFAM" id="SSF51161">
    <property type="entry name" value="Trimeric LpxA-like enzymes"/>
    <property type="match status" value="1"/>
</dbReference>
<dbReference type="InterPro" id="IPR051159">
    <property type="entry name" value="Hexapeptide_acetyltransf"/>
</dbReference>
<dbReference type="Pfam" id="PF00132">
    <property type="entry name" value="Hexapep"/>
    <property type="match status" value="1"/>
</dbReference>
<gene>
    <name evidence="1" type="ORF">GCM10007894_08410</name>
</gene>
<name>A0AA37WWZ4_9GAMM</name>
<dbReference type="InterPro" id="IPR011004">
    <property type="entry name" value="Trimer_LpxA-like_sf"/>
</dbReference>
<accession>A0AA37WWZ4</accession>
<dbReference type="CDD" id="cd04647">
    <property type="entry name" value="LbH_MAT_like"/>
    <property type="match status" value="1"/>
</dbReference>
<evidence type="ECO:0000313" key="1">
    <source>
        <dbReference type="EMBL" id="GLS82864.1"/>
    </source>
</evidence>
<evidence type="ECO:0008006" key="3">
    <source>
        <dbReference type="Google" id="ProtNLM"/>
    </source>
</evidence>
<reference evidence="1 2" key="1">
    <citation type="journal article" date="2014" name="Int. J. Syst. Evol. Microbiol.">
        <title>Complete genome sequence of Corynebacterium casei LMG S-19264T (=DSM 44701T), isolated from a smear-ripened cheese.</title>
        <authorList>
            <consortium name="US DOE Joint Genome Institute (JGI-PGF)"/>
            <person name="Walter F."/>
            <person name="Albersmeier A."/>
            <person name="Kalinowski J."/>
            <person name="Ruckert C."/>
        </authorList>
    </citation>
    <scope>NUCLEOTIDE SEQUENCE [LARGE SCALE GENOMIC DNA]</scope>
    <source>
        <strain evidence="1 2">NBRC 112785</strain>
    </source>
</reference>
<dbReference type="PANTHER" id="PTHR23416">
    <property type="entry name" value="SIALIC ACID SYNTHASE-RELATED"/>
    <property type="match status" value="1"/>
</dbReference>
<dbReference type="Gene3D" id="2.160.10.10">
    <property type="entry name" value="Hexapeptide repeat proteins"/>
    <property type="match status" value="1"/>
</dbReference>
<evidence type="ECO:0000313" key="2">
    <source>
        <dbReference type="Proteomes" id="UP001157439"/>
    </source>
</evidence>
<dbReference type="EMBL" id="BSPO01000002">
    <property type="protein sequence ID" value="GLS82864.1"/>
    <property type="molecule type" value="Genomic_DNA"/>
</dbReference>
<dbReference type="InterPro" id="IPR001451">
    <property type="entry name" value="Hexapep"/>
</dbReference>
<protein>
    <recommendedName>
        <fullName evidence="3">Acyltransferase</fullName>
    </recommendedName>
</protein>
<sequence>MSKKLFFLAVQIVAIGMCFFKWLNLKVFRSDLFYNARIVSYKFLGAQIENGSIIERSVSLRGCNNIKIGENCFLGDRVCVVAYDETVIIGDCVLIAAGTSLISRSHNYDNEKVFINNQGYANAPIVIGDDVWIGFNCIILAGVTIGKGAVIAANSVVTKDVEEYCVVGGTPAKFIKRRGAR</sequence>
<organism evidence="1 2">
    <name type="scientific">Paraferrimonas haliotis</name>
    <dbReference type="NCBI Taxonomy" id="2013866"/>
    <lineage>
        <taxon>Bacteria</taxon>
        <taxon>Pseudomonadati</taxon>
        <taxon>Pseudomonadota</taxon>
        <taxon>Gammaproteobacteria</taxon>
        <taxon>Alteromonadales</taxon>
        <taxon>Ferrimonadaceae</taxon>
        <taxon>Paraferrimonas</taxon>
    </lineage>
</organism>
<proteinExistence type="predicted"/>